<evidence type="ECO:0000256" key="3">
    <source>
        <dbReference type="ARBA" id="ARBA00022448"/>
    </source>
</evidence>
<dbReference type="PANTHER" id="PTHR34975:SF2">
    <property type="entry name" value="SPORE GERMINATION PROTEIN A2"/>
    <property type="match status" value="1"/>
</dbReference>
<keyword evidence="10" id="KW-1185">Reference proteome</keyword>
<feature type="transmembrane region" description="Helical" evidence="8">
    <location>
        <begin position="188"/>
        <end position="208"/>
    </location>
</feature>
<evidence type="ECO:0000313" key="10">
    <source>
        <dbReference type="Proteomes" id="UP001267290"/>
    </source>
</evidence>
<comment type="similarity">
    <text evidence="2">Belongs to the amino acid-polyamine-organocation (APC) superfamily. Spore germination protein (SGP) (TC 2.A.3.9) family.</text>
</comment>
<evidence type="ECO:0000256" key="5">
    <source>
        <dbReference type="ARBA" id="ARBA00022692"/>
    </source>
</evidence>
<feature type="transmembrane region" description="Helical" evidence="8">
    <location>
        <begin position="114"/>
        <end position="136"/>
    </location>
</feature>
<keyword evidence="3" id="KW-0813">Transport</keyword>
<dbReference type="NCBIfam" id="TIGR00912">
    <property type="entry name" value="2A0309"/>
    <property type="match status" value="1"/>
</dbReference>
<comment type="subcellular location">
    <subcellularLocation>
        <location evidence="1">Membrane</location>
        <topology evidence="1">Multi-pass membrane protein</topology>
    </subcellularLocation>
</comment>
<feature type="transmembrane region" description="Helical" evidence="8">
    <location>
        <begin position="12"/>
        <end position="30"/>
    </location>
</feature>
<dbReference type="Pfam" id="PF03845">
    <property type="entry name" value="Spore_permease"/>
    <property type="match status" value="1"/>
</dbReference>
<dbReference type="EMBL" id="JAVDSB010000019">
    <property type="protein sequence ID" value="MDR6554744.1"/>
    <property type="molecule type" value="Genomic_DNA"/>
</dbReference>
<accession>A0ABU1P597</accession>
<gene>
    <name evidence="9" type="ORF">J2736_005975</name>
</gene>
<reference evidence="9 10" key="1">
    <citation type="submission" date="2023-07" db="EMBL/GenBank/DDBJ databases">
        <title>Sorghum-associated microbial communities from plants grown in Nebraska, USA.</title>
        <authorList>
            <person name="Schachtman D."/>
        </authorList>
    </citation>
    <scope>NUCLEOTIDE SEQUENCE [LARGE SCALE GENOMIC DNA]</scope>
    <source>
        <strain evidence="9 10">CC258</strain>
    </source>
</reference>
<feature type="transmembrane region" description="Helical" evidence="8">
    <location>
        <begin position="83"/>
        <end position="102"/>
    </location>
</feature>
<evidence type="ECO:0000313" key="9">
    <source>
        <dbReference type="EMBL" id="MDR6554744.1"/>
    </source>
</evidence>
<keyword evidence="7 8" id="KW-0472">Membrane</keyword>
<comment type="caution">
    <text evidence="9">The sequence shown here is derived from an EMBL/GenBank/DDBJ whole genome shotgun (WGS) entry which is preliminary data.</text>
</comment>
<keyword evidence="5 8" id="KW-0812">Transmembrane</keyword>
<feature type="transmembrane region" description="Helical" evidence="8">
    <location>
        <begin position="269"/>
        <end position="293"/>
    </location>
</feature>
<protein>
    <submittedName>
        <fullName evidence="9">Spore germination protein (Amino acid permease)</fullName>
    </submittedName>
</protein>
<dbReference type="RefSeq" id="WP_310502159.1">
    <property type="nucleotide sequence ID" value="NZ_JAVDSB010000019.1"/>
</dbReference>
<sequence length="365" mass="41952">MIPGKGTQITLFQYILIIHSVQLGIGLIPLPGDLARGCGTDGWIVLIIGWLISMISSLIIIQIMRYHPNGTIIDLLRHYFGKWVGKVGMVMFVGYFLLYIFLIYNRMGLLVQNWIMQQTNVSILMLLFLLPAYMIARGGFRIIGRYSEIILFLSIGLILTSLYLFKHAQWIHLLPILKHGWIPILQTLRTNILSFVGFEIAFFLYPYLEKKSSASLGILIANSTSFFVYMLFTLLAFVNFSPDEITQYHNTLISLFKILEFRFLERFDILILSIYLLIIIRTFLPVLYAAVICTQQLGLKGQPRLHILLILTLMVGVTWVWKPGWNDSMRLRDVVQNIGIGIAFVLPPLLWVILIGMRRLRRSSP</sequence>
<feature type="transmembrane region" description="Helical" evidence="8">
    <location>
        <begin position="215"/>
        <end position="238"/>
    </location>
</feature>
<feature type="transmembrane region" description="Helical" evidence="8">
    <location>
        <begin position="305"/>
        <end position="322"/>
    </location>
</feature>
<evidence type="ECO:0000256" key="7">
    <source>
        <dbReference type="ARBA" id="ARBA00023136"/>
    </source>
</evidence>
<feature type="transmembrane region" description="Helical" evidence="8">
    <location>
        <begin position="42"/>
        <end position="63"/>
    </location>
</feature>
<dbReference type="Proteomes" id="UP001267290">
    <property type="component" value="Unassembled WGS sequence"/>
</dbReference>
<keyword evidence="4" id="KW-0309">Germination</keyword>
<evidence type="ECO:0000256" key="6">
    <source>
        <dbReference type="ARBA" id="ARBA00022989"/>
    </source>
</evidence>
<evidence type="ECO:0000256" key="1">
    <source>
        <dbReference type="ARBA" id="ARBA00004141"/>
    </source>
</evidence>
<evidence type="ECO:0000256" key="8">
    <source>
        <dbReference type="SAM" id="Phobius"/>
    </source>
</evidence>
<dbReference type="Gene3D" id="1.20.1740.10">
    <property type="entry name" value="Amino acid/polyamine transporter I"/>
    <property type="match status" value="1"/>
</dbReference>
<dbReference type="InterPro" id="IPR004761">
    <property type="entry name" value="Spore_GerAB"/>
</dbReference>
<proteinExistence type="inferred from homology"/>
<organism evidence="9 10">
    <name type="scientific">Paenibacillus qinlingensis</name>
    <dbReference type="NCBI Taxonomy" id="1837343"/>
    <lineage>
        <taxon>Bacteria</taxon>
        <taxon>Bacillati</taxon>
        <taxon>Bacillota</taxon>
        <taxon>Bacilli</taxon>
        <taxon>Bacillales</taxon>
        <taxon>Paenibacillaceae</taxon>
        <taxon>Paenibacillus</taxon>
    </lineage>
</organism>
<evidence type="ECO:0000256" key="2">
    <source>
        <dbReference type="ARBA" id="ARBA00007998"/>
    </source>
</evidence>
<dbReference type="PANTHER" id="PTHR34975">
    <property type="entry name" value="SPORE GERMINATION PROTEIN A2"/>
    <property type="match status" value="1"/>
</dbReference>
<evidence type="ECO:0000256" key="4">
    <source>
        <dbReference type="ARBA" id="ARBA00022544"/>
    </source>
</evidence>
<feature type="transmembrane region" description="Helical" evidence="8">
    <location>
        <begin position="148"/>
        <end position="168"/>
    </location>
</feature>
<name>A0ABU1P597_9BACL</name>
<keyword evidence="6 8" id="KW-1133">Transmembrane helix</keyword>
<feature type="transmembrane region" description="Helical" evidence="8">
    <location>
        <begin position="334"/>
        <end position="357"/>
    </location>
</feature>